<feature type="transmembrane region" description="Helical" evidence="1">
    <location>
        <begin position="60"/>
        <end position="79"/>
    </location>
</feature>
<dbReference type="RefSeq" id="WP_138295538.1">
    <property type="nucleotide sequence ID" value="NZ_JACRSO010000001.1"/>
</dbReference>
<dbReference type="AlphaFoldDB" id="A0A926HMA7"/>
<reference evidence="2" key="1">
    <citation type="submission" date="2020-08" db="EMBL/GenBank/DDBJ databases">
        <title>Genome public.</title>
        <authorList>
            <person name="Liu C."/>
            <person name="Sun Q."/>
        </authorList>
    </citation>
    <scope>NUCLEOTIDE SEQUENCE</scope>
    <source>
        <strain evidence="2">NSJ-44</strain>
    </source>
</reference>
<keyword evidence="1" id="KW-0812">Transmembrane</keyword>
<keyword evidence="1" id="KW-0472">Membrane</keyword>
<keyword evidence="1" id="KW-1133">Transmembrane helix</keyword>
<accession>A0A926HMA7</accession>
<feature type="transmembrane region" description="Helical" evidence="1">
    <location>
        <begin position="6"/>
        <end position="28"/>
    </location>
</feature>
<evidence type="ECO:0000256" key="1">
    <source>
        <dbReference type="SAM" id="Phobius"/>
    </source>
</evidence>
<dbReference type="EMBL" id="JACRSO010000001">
    <property type="protein sequence ID" value="MBC8527916.1"/>
    <property type="molecule type" value="Genomic_DNA"/>
</dbReference>
<sequence>MDYNRILWVIAVMAVVTYIPRVIPLAVFKRRIENVYVQSFLTYMPYGVLAAMVFPEVLYSTANLTSALCGVAAALVLAYRKLGLLPVALGATAVVFVVEQVMALLA</sequence>
<feature type="transmembrane region" description="Helical" evidence="1">
    <location>
        <begin position="35"/>
        <end position="54"/>
    </location>
</feature>
<protein>
    <submittedName>
        <fullName evidence="2">AzlD domain-containing protein</fullName>
    </submittedName>
</protein>
<keyword evidence="3" id="KW-1185">Reference proteome</keyword>
<evidence type="ECO:0000313" key="2">
    <source>
        <dbReference type="EMBL" id="MBC8527916.1"/>
    </source>
</evidence>
<dbReference type="InterPro" id="IPR008407">
    <property type="entry name" value="Brnchd-chn_aa_trnsp_AzlD"/>
</dbReference>
<comment type="caution">
    <text evidence="2">The sequence shown here is derived from an EMBL/GenBank/DDBJ whole genome shotgun (WGS) entry which is preliminary data.</text>
</comment>
<organism evidence="2 3">
    <name type="scientific">Luoshenia tenuis</name>
    <dbReference type="NCBI Taxonomy" id="2763654"/>
    <lineage>
        <taxon>Bacteria</taxon>
        <taxon>Bacillati</taxon>
        <taxon>Bacillota</taxon>
        <taxon>Clostridia</taxon>
        <taxon>Christensenellales</taxon>
        <taxon>Christensenellaceae</taxon>
        <taxon>Luoshenia</taxon>
    </lineage>
</organism>
<proteinExistence type="predicted"/>
<feature type="transmembrane region" description="Helical" evidence="1">
    <location>
        <begin position="84"/>
        <end position="105"/>
    </location>
</feature>
<evidence type="ECO:0000313" key="3">
    <source>
        <dbReference type="Proteomes" id="UP000654279"/>
    </source>
</evidence>
<gene>
    <name evidence="2" type="ORF">H8699_00500</name>
</gene>
<name>A0A926HMA7_9FIRM</name>
<dbReference type="Pfam" id="PF05437">
    <property type="entry name" value="AzlD"/>
    <property type="match status" value="1"/>
</dbReference>
<dbReference type="Proteomes" id="UP000654279">
    <property type="component" value="Unassembled WGS sequence"/>
</dbReference>